<reference evidence="1 2" key="1">
    <citation type="journal article" date="2011" name="J. Bacteriol.">
        <title>Complete genome sequence of the cellulose-degrading bacterium Cellulosilyticum lentocellum.</title>
        <authorList>
            <consortium name="US DOE Joint Genome Institute"/>
            <person name="Miller D.A."/>
            <person name="Suen G."/>
            <person name="Bruce D."/>
            <person name="Copeland A."/>
            <person name="Cheng J.F."/>
            <person name="Detter C."/>
            <person name="Goodwin L.A."/>
            <person name="Han C.S."/>
            <person name="Hauser L.J."/>
            <person name="Land M.L."/>
            <person name="Lapidus A."/>
            <person name="Lucas S."/>
            <person name="Meincke L."/>
            <person name="Pitluck S."/>
            <person name="Tapia R."/>
            <person name="Teshima H."/>
            <person name="Woyke T."/>
            <person name="Fox B.G."/>
            <person name="Angert E.R."/>
            <person name="Currie C.R."/>
        </authorList>
    </citation>
    <scope>NUCLEOTIDE SEQUENCE [LARGE SCALE GENOMIC DNA]</scope>
    <source>
        <strain evidence="2">ATCC 49066 / DSM 5427 / NCIMB 11756 / RHM5</strain>
    </source>
</reference>
<dbReference type="RefSeq" id="WP_013656398.1">
    <property type="nucleotide sequence ID" value="NC_015275.1"/>
</dbReference>
<sequence length="56" mass="6522">MFCKRCKEKGKVRKQVLIRCKQCGEETYVPLYNNDKCQKCNEAANTCEECGRKIDS</sequence>
<proteinExistence type="predicted"/>
<dbReference type="STRING" id="642492.Clole_1373"/>
<organism evidence="1 2">
    <name type="scientific">Cellulosilyticum lentocellum (strain ATCC 49066 / DSM 5427 / NCIMB 11756 / RHM5)</name>
    <name type="common">Clostridium lentocellum</name>
    <dbReference type="NCBI Taxonomy" id="642492"/>
    <lineage>
        <taxon>Bacteria</taxon>
        <taxon>Bacillati</taxon>
        <taxon>Bacillota</taxon>
        <taxon>Clostridia</taxon>
        <taxon>Lachnospirales</taxon>
        <taxon>Cellulosilyticaceae</taxon>
        <taxon>Cellulosilyticum</taxon>
    </lineage>
</organism>
<dbReference type="EMBL" id="CP002582">
    <property type="protein sequence ID" value="ADZ83099.1"/>
    <property type="molecule type" value="Genomic_DNA"/>
</dbReference>
<name>F2JI71_CELLD</name>
<evidence type="ECO:0000313" key="1">
    <source>
        <dbReference type="EMBL" id="ADZ83099.1"/>
    </source>
</evidence>
<dbReference type="HOGENOM" id="CLU_3005744_0_0_9"/>
<dbReference type="Proteomes" id="UP000008467">
    <property type="component" value="Chromosome"/>
</dbReference>
<dbReference type="AlphaFoldDB" id="F2JI71"/>
<evidence type="ECO:0000313" key="2">
    <source>
        <dbReference type="Proteomes" id="UP000008467"/>
    </source>
</evidence>
<accession>F2JI71</accession>
<dbReference type="KEGG" id="cle:Clole_1373"/>
<gene>
    <name evidence="1" type="ordered locus">Clole_1373</name>
</gene>
<protein>
    <submittedName>
        <fullName evidence="1">Uncharacterized protein</fullName>
    </submittedName>
</protein>
<keyword evidence="2" id="KW-1185">Reference proteome</keyword>